<dbReference type="CDD" id="cd06225">
    <property type="entry name" value="HAMP"/>
    <property type="match status" value="1"/>
</dbReference>
<dbReference type="InterPro" id="IPR036097">
    <property type="entry name" value="HisK_dim/P_sf"/>
</dbReference>
<comment type="catalytic activity">
    <reaction evidence="1">
        <text>ATP + protein L-histidine = ADP + protein N-phospho-L-histidine.</text>
        <dbReference type="EC" id="2.7.13.3"/>
    </reaction>
</comment>
<dbReference type="PANTHER" id="PTHR45436">
    <property type="entry name" value="SENSOR HISTIDINE KINASE YKOH"/>
    <property type="match status" value="1"/>
</dbReference>
<evidence type="ECO:0000313" key="15">
    <source>
        <dbReference type="EMBL" id="SLN00549.1"/>
    </source>
</evidence>
<proteinExistence type="predicted"/>
<evidence type="ECO:0000256" key="5">
    <source>
        <dbReference type="ARBA" id="ARBA00022679"/>
    </source>
</evidence>
<evidence type="ECO:0000256" key="10">
    <source>
        <dbReference type="ARBA" id="ARBA00023136"/>
    </source>
</evidence>
<feature type="compositionally biased region" description="Pro residues" evidence="11">
    <location>
        <begin position="496"/>
        <end position="510"/>
    </location>
</feature>
<keyword evidence="4" id="KW-0597">Phosphoprotein</keyword>
<feature type="region of interest" description="Disordered" evidence="11">
    <location>
        <begin position="496"/>
        <end position="516"/>
    </location>
</feature>
<organism evidence="15 16">
    <name type="scientific">Brevibacterium yomogidense</name>
    <dbReference type="NCBI Taxonomy" id="946573"/>
    <lineage>
        <taxon>Bacteria</taxon>
        <taxon>Bacillati</taxon>
        <taxon>Actinomycetota</taxon>
        <taxon>Actinomycetes</taxon>
        <taxon>Micrococcales</taxon>
        <taxon>Brevibacteriaceae</taxon>
        <taxon>Brevibacterium</taxon>
    </lineage>
</organism>
<dbReference type="PROSITE" id="PS50109">
    <property type="entry name" value="HIS_KIN"/>
    <property type="match status" value="1"/>
</dbReference>
<dbReference type="GO" id="GO:0005886">
    <property type="term" value="C:plasma membrane"/>
    <property type="evidence" value="ECO:0007669"/>
    <property type="project" value="UniProtKB-SubCell"/>
</dbReference>
<dbReference type="PROSITE" id="PS50885">
    <property type="entry name" value="HAMP"/>
    <property type="match status" value="1"/>
</dbReference>
<feature type="domain" description="HAMP" evidence="14">
    <location>
        <begin position="212"/>
        <end position="265"/>
    </location>
</feature>
<keyword evidence="8 12" id="KW-1133">Transmembrane helix</keyword>
<evidence type="ECO:0000256" key="8">
    <source>
        <dbReference type="ARBA" id="ARBA00022989"/>
    </source>
</evidence>
<evidence type="ECO:0000256" key="12">
    <source>
        <dbReference type="SAM" id="Phobius"/>
    </source>
</evidence>
<sequence length="516" mass="56015">MTHESGGTEHTPRSSSTVLPGRRTVRGRVLAMMLAFMLVGLAAAGAVTYTSQFETLEDRVDLELRQEIDELTLLAQQSMDQSPAGLEELLKSATAAVVPGQYESVLALVDGAPRYQPEDLPYSLSDQAVLEQIRRHRVPGRTVFVDLTVDGEVHRAAVASVSVGGDDREGTFVVANRISVQREEIWTSAGIFAATSFGVLLLAAVAGYLVSGRLMRPLGELREATESITPDDLEMRVTVPETDDDVAALARTFNTMLDRIDDGFIEQRRFMSDVSHELRTPLTIIRGTFETTDATDPDDVAESRQIALEEVERMDKLVTDLSTLAKSRRPDFIRTAPVDLEQFGSRVLARIEHLGTRDWTLESDARGTVLADSDRLIQAVVQLAANAVRFSAEGSRIRLRVTTIGRRPLPGTADAGSRSILISLRDEGAGIPTDRLDTIFERFVQVDSGSSVSGSGLGLSIVRAIAEGHGGRVHVDSQPGVGSDFSLILPLLEVPPVPSSPPQFPNQPPPDARRHA</sequence>
<dbReference type="InterPro" id="IPR050428">
    <property type="entry name" value="TCS_sensor_his_kinase"/>
</dbReference>
<dbReference type="CDD" id="cd00075">
    <property type="entry name" value="HATPase"/>
    <property type="match status" value="1"/>
</dbReference>
<evidence type="ECO:0000259" key="13">
    <source>
        <dbReference type="PROSITE" id="PS50109"/>
    </source>
</evidence>
<dbReference type="AlphaFoldDB" id="A0A1X6XNG8"/>
<dbReference type="Gene3D" id="1.10.287.130">
    <property type="match status" value="1"/>
</dbReference>
<accession>A0A1X6XNG8</accession>
<dbReference type="SMART" id="SM00304">
    <property type="entry name" value="HAMP"/>
    <property type="match status" value="1"/>
</dbReference>
<dbReference type="InterPro" id="IPR003594">
    <property type="entry name" value="HATPase_dom"/>
</dbReference>
<comment type="subcellular location">
    <subcellularLocation>
        <location evidence="2">Cell membrane</location>
    </subcellularLocation>
</comment>
<dbReference type="InterPro" id="IPR036890">
    <property type="entry name" value="HATPase_C_sf"/>
</dbReference>
<dbReference type="InterPro" id="IPR003661">
    <property type="entry name" value="HisK_dim/P_dom"/>
</dbReference>
<feature type="region of interest" description="Disordered" evidence="11">
    <location>
        <begin position="1"/>
        <end position="21"/>
    </location>
</feature>
<gene>
    <name evidence="15" type="ORF">FM105_12900</name>
</gene>
<keyword evidence="6 12" id="KW-0812">Transmembrane</keyword>
<dbReference type="Gene3D" id="6.10.340.10">
    <property type="match status" value="1"/>
</dbReference>
<dbReference type="InterPro" id="IPR005467">
    <property type="entry name" value="His_kinase_dom"/>
</dbReference>
<dbReference type="SMART" id="SM00387">
    <property type="entry name" value="HATPase_c"/>
    <property type="match status" value="1"/>
</dbReference>
<evidence type="ECO:0000256" key="4">
    <source>
        <dbReference type="ARBA" id="ARBA00022553"/>
    </source>
</evidence>
<dbReference type="CDD" id="cd00082">
    <property type="entry name" value="HisKA"/>
    <property type="match status" value="1"/>
</dbReference>
<evidence type="ECO:0000256" key="7">
    <source>
        <dbReference type="ARBA" id="ARBA00022777"/>
    </source>
</evidence>
<evidence type="ECO:0000256" key="6">
    <source>
        <dbReference type="ARBA" id="ARBA00022692"/>
    </source>
</evidence>
<keyword evidence="16" id="KW-1185">Reference proteome</keyword>
<dbReference type="Pfam" id="PF00512">
    <property type="entry name" value="HisKA"/>
    <property type="match status" value="1"/>
</dbReference>
<feature type="transmembrane region" description="Helical" evidence="12">
    <location>
        <begin position="29"/>
        <end position="49"/>
    </location>
</feature>
<dbReference type="EC" id="2.7.13.3" evidence="3"/>
<keyword evidence="10 12" id="KW-0472">Membrane</keyword>
<keyword evidence="7 15" id="KW-0418">Kinase</keyword>
<dbReference type="Gene3D" id="3.30.565.10">
    <property type="entry name" value="Histidine kinase-like ATPase, C-terminal domain"/>
    <property type="match status" value="1"/>
</dbReference>
<dbReference type="PRINTS" id="PR00344">
    <property type="entry name" value="BCTRLSENSOR"/>
</dbReference>
<evidence type="ECO:0000256" key="3">
    <source>
        <dbReference type="ARBA" id="ARBA00012438"/>
    </source>
</evidence>
<dbReference type="SUPFAM" id="SSF47384">
    <property type="entry name" value="Homodimeric domain of signal transducing histidine kinase"/>
    <property type="match status" value="1"/>
</dbReference>
<evidence type="ECO:0000256" key="2">
    <source>
        <dbReference type="ARBA" id="ARBA00004236"/>
    </source>
</evidence>
<evidence type="ECO:0000313" key="16">
    <source>
        <dbReference type="Proteomes" id="UP000196581"/>
    </source>
</evidence>
<name>A0A1X6XNG8_9MICO</name>
<evidence type="ECO:0000259" key="14">
    <source>
        <dbReference type="PROSITE" id="PS50885"/>
    </source>
</evidence>
<keyword evidence="5" id="KW-0808">Transferase</keyword>
<feature type="domain" description="Histidine kinase" evidence="13">
    <location>
        <begin position="273"/>
        <end position="493"/>
    </location>
</feature>
<feature type="compositionally biased region" description="Basic and acidic residues" evidence="11">
    <location>
        <begin position="1"/>
        <end position="12"/>
    </location>
</feature>
<keyword evidence="9" id="KW-0902">Two-component regulatory system</keyword>
<dbReference type="PANTHER" id="PTHR45436:SF5">
    <property type="entry name" value="SENSOR HISTIDINE KINASE TRCS"/>
    <property type="match status" value="1"/>
</dbReference>
<dbReference type="GO" id="GO:0000155">
    <property type="term" value="F:phosphorelay sensor kinase activity"/>
    <property type="evidence" value="ECO:0007669"/>
    <property type="project" value="InterPro"/>
</dbReference>
<dbReference type="EMBL" id="FWFF01000020">
    <property type="protein sequence ID" value="SLN00549.1"/>
    <property type="molecule type" value="Genomic_DNA"/>
</dbReference>
<evidence type="ECO:0000256" key="9">
    <source>
        <dbReference type="ARBA" id="ARBA00023012"/>
    </source>
</evidence>
<reference evidence="16" key="1">
    <citation type="submission" date="2017-02" db="EMBL/GenBank/DDBJ databases">
        <authorList>
            <person name="Dridi B."/>
        </authorList>
    </citation>
    <scope>NUCLEOTIDE SEQUENCE [LARGE SCALE GENOMIC DNA]</scope>
    <source>
        <strain evidence="16">B Co 03.10</strain>
    </source>
</reference>
<dbReference type="Proteomes" id="UP000196581">
    <property type="component" value="Unassembled WGS sequence"/>
</dbReference>
<dbReference type="SMART" id="SM00388">
    <property type="entry name" value="HisKA"/>
    <property type="match status" value="1"/>
</dbReference>
<dbReference type="Pfam" id="PF00672">
    <property type="entry name" value="HAMP"/>
    <property type="match status" value="1"/>
</dbReference>
<dbReference type="SUPFAM" id="SSF55874">
    <property type="entry name" value="ATPase domain of HSP90 chaperone/DNA topoisomerase II/histidine kinase"/>
    <property type="match status" value="1"/>
</dbReference>
<protein>
    <recommendedName>
        <fullName evidence="3">histidine kinase</fullName>
        <ecNumber evidence="3">2.7.13.3</ecNumber>
    </recommendedName>
</protein>
<dbReference type="InterPro" id="IPR003660">
    <property type="entry name" value="HAMP_dom"/>
</dbReference>
<evidence type="ECO:0000256" key="11">
    <source>
        <dbReference type="SAM" id="MobiDB-lite"/>
    </source>
</evidence>
<evidence type="ECO:0000256" key="1">
    <source>
        <dbReference type="ARBA" id="ARBA00000085"/>
    </source>
</evidence>
<dbReference type="InterPro" id="IPR004358">
    <property type="entry name" value="Sig_transdc_His_kin-like_C"/>
</dbReference>
<dbReference type="SUPFAM" id="SSF158472">
    <property type="entry name" value="HAMP domain-like"/>
    <property type="match status" value="1"/>
</dbReference>
<feature type="transmembrane region" description="Helical" evidence="12">
    <location>
        <begin position="185"/>
        <end position="210"/>
    </location>
</feature>
<dbReference type="RefSeq" id="WP_087009221.1">
    <property type="nucleotide sequence ID" value="NZ_FWFF01000020.1"/>
</dbReference>
<dbReference type="Pfam" id="PF02518">
    <property type="entry name" value="HATPase_c"/>
    <property type="match status" value="1"/>
</dbReference>
<dbReference type="FunFam" id="1.10.287.130:FF:000001">
    <property type="entry name" value="Two-component sensor histidine kinase"/>
    <property type="match status" value="1"/>
</dbReference>